<dbReference type="RefSeq" id="WP_093421663.1">
    <property type="nucleotide sequence ID" value="NZ_FOZX01000009.1"/>
</dbReference>
<organism evidence="1 2">
    <name type="scientific">Saccharopolyspora flava</name>
    <dbReference type="NCBI Taxonomy" id="95161"/>
    <lineage>
        <taxon>Bacteria</taxon>
        <taxon>Bacillati</taxon>
        <taxon>Actinomycetota</taxon>
        <taxon>Actinomycetes</taxon>
        <taxon>Pseudonocardiales</taxon>
        <taxon>Pseudonocardiaceae</taxon>
        <taxon>Saccharopolyspora</taxon>
    </lineage>
</organism>
<dbReference type="AlphaFoldDB" id="A0A1I6U4N3"/>
<accession>A0A1I6U4N3</accession>
<dbReference type="OrthoDB" id="675629at2"/>
<evidence type="ECO:0000313" key="2">
    <source>
        <dbReference type="Proteomes" id="UP000198852"/>
    </source>
</evidence>
<reference evidence="2" key="1">
    <citation type="submission" date="2016-10" db="EMBL/GenBank/DDBJ databases">
        <authorList>
            <person name="Varghese N."/>
            <person name="Submissions S."/>
        </authorList>
    </citation>
    <scope>NUCLEOTIDE SEQUENCE [LARGE SCALE GENOMIC DNA]</scope>
    <source>
        <strain evidence="2">DSM 44771</strain>
    </source>
</reference>
<protein>
    <recommendedName>
        <fullName evidence="3">PAAR motif-containing protein</fullName>
    </recommendedName>
</protein>
<sequence>MTGKLIDATTALHCPHGGRISAASGSSAVRVDGRQARTAADVFTVIGCPLMINGHRDPCLTVRWNPPSQAVLVDGVPLLLDSTDGQCFGADLVPRGRPVVRGGSEVSSR</sequence>
<proteinExistence type="predicted"/>
<keyword evidence="2" id="KW-1185">Reference proteome</keyword>
<evidence type="ECO:0008006" key="3">
    <source>
        <dbReference type="Google" id="ProtNLM"/>
    </source>
</evidence>
<dbReference type="STRING" id="95161.SAMN05660874_04590"/>
<dbReference type="EMBL" id="FOZX01000009">
    <property type="protein sequence ID" value="SFS96469.1"/>
    <property type="molecule type" value="Genomic_DNA"/>
</dbReference>
<evidence type="ECO:0000313" key="1">
    <source>
        <dbReference type="EMBL" id="SFS96469.1"/>
    </source>
</evidence>
<name>A0A1I6U4N3_9PSEU</name>
<dbReference type="Proteomes" id="UP000198852">
    <property type="component" value="Unassembled WGS sequence"/>
</dbReference>
<gene>
    <name evidence="1" type="ORF">SAMN05660874_04590</name>
</gene>